<dbReference type="EMBL" id="CWHQ02000005">
    <property type="protein sequence ID" value="SBO22291.1"/>
    <property type="molecule type" value="Genomic_DNA"/>
</dbReference>
<evidence type="ECO:0000313" key="6">
    <source>
        <dbReference type="EMBL" id="SBO22291.1"/>
    </source>
</evidence>
<dbReference type="PROSITE" id="PS51440">
    <property type="entry name" value="TIM_2"/>
    <property type="match status" value="1"/>
</dbReference>
<comment type="pathway">
    <text evidence="4">Carbohydrate biosynthesis.</text>
</comment>
<name>A0A193R8N1_PLAKH</name>
<dbReference type="InterPro" id="IPR000652">
    <property type="entry name" value="Triosephosphate_isomerase"/>
</dbReference>
<evidence type="ECO:0000256" key="1">
    <source>
        <dbReference type="ARBA" id="ARBA00007422"/>
    </source>
</evidence>
<gene>
    <name evidence="6" type="ORF">PKNA1_C2_0822700</name>
    <name evidence="7" type="ORF">PKNA1_H1_0822700</name>
</gene>
<evidence type="ECO:0000256" key="4">
    <source>
        <dbReference type="ARBA" id="ARBA00024331"/>
    </source>
</evidence>
<dbReference type="PANTHER" id="PTHR21139:SF2">
    <property type="entry name" value="TRIOSEPHOSPHATE ISOMERASE"/>
    <property type="match status" value="1"/>
</dbReference>
<dbReference type="InterPro" id="IPR013785">
    <property type="entry name" value="Aldolase_TIM"/>
</dbReference>
<evidence type="ECO:0000313" key="8">
    <source>
        <dbReference type="Proteomes" id="UP000182128"/>
    </source>
</evidence>
<feature type="compositionally biased region" description="Polar residues" evidence="5">
    <location>
        <begin position="73"/>
        <end position="85"/>
    </location>
</feature>
<dbReference type="CDD" id="cd00311">
    <property type="entry name" value="TIM"/>
    <property type="match status" value="1"/>
</dbReference>
<reference evidence="6" key="2">
    <citation type="submission" date="2016-05" db="EMBL/GenBank/DDBJ databases">
        <authorList>
            <person name="Lavstsen T."/>
            <person name="Jespersen J.S."/>
        </authorList>
    </citation>
    <scope>NUCLEOTIDE SEQUENCE [LARGE SCALE GENOMIC DNA]</scope>
</reference>
<dbReference type="Proteomes" id="UP000182142">
    <property type="component" value="Unassembled WGS sequence"/>
</dbReference>
<dbReference type="GO" id="GO:0005829">
    <property type="term" value="C:cytosol"/>
    <property type="evidence" value="ECO:0007669"/>
    <property type="project" value="TreeGrafter"/>
</dbReference>
<dbReference type="Gene3D" id="3.20.20.70">
    <property type="entry name" value="Aldolase class I"/>
    <property type="match status" value="1"/>
</dbReference>
<keyword evidence="3 6" id="KW-0413">Isomerase</keyword>
<evidence type="ECO:0000313" key="7">
    <source>
        <dbReference type="EMBL" id="SBO28803.1"/>
    </source>
</evidence>
<dbReference type="Pfam" id="PF00121">
    <property type="entry name" value="TIM"/>
    <property type="match status" value="1"/>
</dbReference>
<accession>A0A193R8N1</accession>
<dbReference type="GO" id="GO:0046166">
    <property type="term" value="P:glyceraldehyde-3-phosphate biosynthetic process"/>
    <property type="evidence" value="ECO:0007669"/>
    <property type="project" value="TreeGrafter"/>
</dbReference>
<dbReference type="EMBL" id="CWHR02000020">
    <property type="protein sequence ID" value="SBO28803.1"/>
    <property type="molecule type" value="Genomic_DNA"/>
</dbReference>
<evidence type="ECO:0000313" key="9">
    <source>
        <dbReference type="Proteomes" id="UP000182142"/>
    </source>
</evidence>
<dbReference type="GO" id="GO:0019563">
    <property type="term" value="P:glycerol catabolic process"/>
    <property type="evidence" value="ECO:0007669"/>
    <property type="project" value="TreeGrafter"/>
</dbReference>
<dbReference type="SUPFAM" id="SSF51351">
    <property type="entry name" value="Triosephosphate isomerase (TIM)"/>
    <property type="match status" value="1"/>
</dbReference>
<protein>
    <submittedName>
        <fullName evidence="6">Triosephosphate isomerase, putative</fullName>
        <ecNumber evidence="6">5.3.1.1</ecNumber>
    </submittedName>
</protein>
<organism evidence="6 8">
    <name type="scientific">Plasmodium knowlesi (strain H)</name>
    <dbReference type="NCBI Taxonomy" id="5851"/>
    <lineage>
        <taxon>Eukaryota</taxon>
        <taxon>Sar</taxon>
        <taxon>Alveolata</taxon>
        <taxon>Apicomplexa</taxon>
        <taxon>Aconoidasida</taxon>
        <taxon>Haemosporida</taxon>
        <taxon>Plasmodiidae</taxon>
        <taxon>Plasmodium</taxon>
        <taxon>Plasmodium (Plasmodium)</taxon>
    </lineage>
</organism>
<dbReference type="Proteomes" id="UP000182128">
    <property type="component" value="Unassembled WGS sequence"/>
</dbReference>
<dbReference type="EC" id="5.3.1.1" evidence="6"/>
<comment type="similarity">
    <text evidence="1">Belongs to the triosephosphate isomerase family.</text>
</comment>
<dbReference type="GO" id="GO:0006094">
    <property type="term" value="P:gluconeogenesis"/>
    <property type="evidence" value="ECO:0007669"/>
    <property type="project" value="TreeGrafter"/>
</dbReference>
<dbReference type="GO" id="GO:0006096">
    <property type="term" value="P:glycolytic process"/>
    <property type="evidence" value="ECO:0007669"/>
    <property type="project" value="TreeGrafter"/>
</dbReference>
<comment type="subunit">
    <text evidence="2">Homodimer.</text>
</comment>
<evidence type="ECO:0000256" key="2">
    <source>
        <dbReference type="ARBA" id="ARBA00011738"/>
    </source>
</evidence>
<dbReference type="InterPro" id="IPR035990">
    <property type="entry name" value="TIM_sf"/>
</dbReference>
<proteinExistence type="inferred from homology"/>
<reference evidence="8 9" key="1">
    <citation type="submission" date="2016-05" db="EMBL/GenBank/DDBJ databases">
        <authorList>
            <person name="Sharaf H."/>
        </authorList>
    </citation>
    <scope>NUCLEOTIDE SEQUENCE [LARGE SCALE GENOMIC DNA]</scope>
    <source>
        <strain evidence="8 9">H</strain>
    </source>
</reference>
<dbReference type="AlphaFoldDB" id="A0A193R8N1"/>
<dbReference type="PANTHER" id="PTHR21139">
    <property type="entry name" value="TRIOSEPHOSPHATE ISOMERASE"/>
    <property type="match status" value="1"/>
</dbReference>
<feature type="compositionally biased region" description="Low complexity" evidence="5">
    <location>
        <begin position="95"/>
        <end position="107"/>
    </location>
</feature>
<evidence type="ECO:0000256" key="3">
    <source>
        <dbReference type="ARBA" id="ARBA00023235"/>
    </source>
</evidence>
<evidence type="ECO:0000256" key="5">
    <source>
        <dbReference type="SAM" id="MobiDB-lite"/>
    </source>
</evidence>
<dbReference type="GO" id="GO:0004807">
    <property type="term" value="F:triose-phosphate isomerase activity"/>
    <property type="evidence" value="ECO:0007669"/>
    <property type="project" value="UniProtKB-EC"/>
</dbReference>
<feature type="region of interest" description="Disordered" evidence="5">
    <location>
        <begin position="73"/>
        <end position="116"/>
    </location>
</feature>
<sequence length="416" mass="46460">MRDLLLRALCIYWVGTECMGFSDCLSNDLSMHHLKSKEVRSFYLRSKPPLKGRKKQAQGISAYRINKLDSESENTNKVVENSSPIDNDVGAVANSQDSSQGSSLLDPSPKPRTSEARGKKIIIGNWKCYLTKTEAYRLIDTFTKIKYSNNIDLVLSPNILFMPYLLEKIEENNSKIFACSQDVSLASGLGAFTGETTATLIKEFGNKYTIIGHSERRRGFYKNEETLEQTAQKVYNAVQSKLKVILCVGDDYKNENGLCTSSKTRKLLSLIKQAITKDDMQNIIIALEPSFAVGTGKSLAVDVLNNCYWDIKRNVAEEVDKQTSDAVKILYGGSVTRRNMKVCLFPLVYATHADLPFFPSHSSFPSLLSIPLMPLPPPQDYMEKTPVDGFLIGKASLDETFIDIIKYVDQSCDSST</sequence>